<proteinExistence type="predicted"/>
<dbReference type="InterPro" id="IPR007712">
    <property type="entry name" value="RelE/ParE_toxin"/>
</dbReference>
<organism evidence="2 3">
    <name type="scientific">Paraflavitalea soli</name>
    <dbReference type="NCBI Taxonomy" id="2315862"/>
    <lineage>
        <taxon>Bacteria</taxon>
        <taxon>Pseudomonadati</taxon>
        <taxon>Bacteroidota</taxon>
        <taxon>Chitinophagia</taxon>
        <taxon>Chitinophagales</taxon>
        <taxon>Chitinophagaceae</taxon>
        <taxon>Paraflavitalea</taxon>
    </lineage>
</organism>
<dbReference type="InterPro" id="IPR035093">
    <property type="entry name" value="RelE/ParE_toxin_dom_sf"/>
</dbReference>
<keyword evidence="1" id="KW-1277">Toxin-antitoxin system</keyword>
<evidence type="ECO:0000256" key="1">
    <source>
        <dbReference type="ARBA" id="ARBA00022649"/>
    </source>
</evidence>
<accession>A0A3B7MLF3</accession>
<evidence type="ECO:0000313" key="3">
    <source>
        <dbReference type="Proteomes" id="UP000263900"/>
    </source>
</evidence>
<protein>
    <submittedName>
        <fullName evidence="2">Type II toxin-antitoxin system RelE/ParE family toxin</fullName>
    </submittedName>
</protein>
<name>A0A3B7MLF3_9BACT</name>
<dbReference type="Pfam" id="PF05016">
    <property type="entry name" value="ParE_toxin"/>
    <property type="match status" value="1"/>
</dbReference>
<evidence type="ECO:0000313" key="2">
    <source>
        <dbReference type="EMBL" id="AXY74527.1"/>
    </source>
</evidence>
<dbReference type="RefSeq" id="WP_119050414.1">
    <property type="nucleotide sequence ID" value="NZ_CP032157.1"/>
</dbReference>
<dbReference type="Proteomes" id="UP000263900">
    <property type="component" value="Chromosome"/>
</dbReference>
<dbReference type="KEGG" id="pseg:D3H65_11285"/>
<dbReference type="AlphaFoldDB" id="A0A3B7MLF3"/>
<sequence length="102" mass="12451">MVAKKRRVIWDEEARDYFKETIAYIKKDSVQNAEKIKQEILLSTRELANEPEKLHAPDKYRVNNNGSYRAYELYHYRISYFTSPEYIRIVRMRHTSMKPEQY</sequence>
<gene>
    <name evidence="2" type="ORF">D3H65_11285</name>
</gene>
<dbReference type="EMBL" id="CP032157">
    <property type="protein sequence ID" value="AXY74527.1"/>
    <property type="molecule type" value="Genomic_DNA"/>
</dbReference>
<dbReference type="OrthoDB" id="962256at2"/>
<reference evidence="2 3" key="1">
    <citation type="submission" date="2018-09" db="EMBL/GenBank/DDBJ databases">
        <title>Genome sequencing of strain 6GH32-13.</title>
        <authorList>
            <person name="Weon H.-Y."/>
            <person name="Heo J."/>
            <person name="Kwon S.-W."/>
        </authorList>
    </citation>
    <scope>NUCLEOTIDE SEQUENCE [LARGE SCALE GENOMIC DNA]</scope>
    <source>
        <strain evidence="2 3">5GH32-13</strain>
    </source>
</reference>
<keyword evidence="3" id="KW-1185">Reference proteome</keyword>
<dbReference type="Gene3D" id="3.30.2310.20">
    <property type="entry name" value="RelE-like"/>
    <property type="match status" value="1"/>
</dbReference>